<feature type="region of interest" description="Disordered" evidence="1">
    <location>
        <begin position="108"/>
        <end position="130"/>
    </location>
</feature>
<dbReference type="Proteomes" id="UP001600888">
    <property type="component" value="Unassembled WGS sequence"/>
</dbReference>
<name>A0ABR4F8Y9_9PEZI</name>
<feature type="compositionally biased region" description="Low complexity" evidence="1">
    <location>
        <begin position="58"/>
        <end position="74"/>
    </location>
</feature>
<dbReference type="Gene3D" id="3.10.180.10">
    <property type="entry name" value="2,3-Dihydroxybiphenyl 1,2-Dioxygenase, domain 1"/>
    <property type="match status" value="1"/>
</dbReference>
<comment type="caution">
    <text evidence="3">The sequence shown here is derived from an EMBL/GenBank/DDBJ whole genome shotgun (WGS) entry which is preliminary data.</text>
</comment>
<dbReference type="SUPFAM" id="SSF54593">
    <property type="entry name" value="Glyoxalase/Bleomycin resistance protein/Dihydroxybiphenyl dioxygenase"/>
    <property type="match status" value="1"/>
</dbReference>
<dbReference type="InterPro" id="IPR029068">
    <property type="entry name" value="Glyas_Bleomycin-R_OHBP_Dase"/>
</dbReference>
<feature type="domain" description="VOC" evidence="2">
    <location>
        <begin position="244"/>
        <end position="370"/>
    </location>
</feature>
<dbReference type="PROSITE" id="PS51819">
    <property type="entry name" value="VOC"/>
    <property type="match status" value="1"/>
</dbReference>
<sequence length="374" mass="38426">MPFDFDRIIDHQLYLATQQCIQPYAQQRRVSSAPATTASAAAGGPSRIAGARKSSLGSLVSPWSASSGGSSGSSRKYPTGYHPRPRPSAQGYSPVDLFFAAPVGIPARRGGSSGGPPAQLSGDDSSSSLDHFVTAPVGDLTSTAAAVLLPPQQHGNCSRPGSSDTDDWTFATASGGSGAGSFSGLDTTVDLTPSPPPSLRAGKIASRTSIIAAAPEPRQQPQSADTDTGPGPGPGTARRQAPNRVSAITLQVQDLQRTKRFYERVFGAPCLSSSSDGTSATLRLNGGALVVTLRESLPDATRGGDVPSRGILLTVPVDDVGEVCRRLRSFAEQEGGMDGHGFAEPVTRPGGAQAVTFSDPAGHCWQVGHGLEGP</sequence>
<evidence type="ECO:0000313" key="4">
    <source>
        <dbReference type="Proteomes" id="UP001600888"/>
    </source>
</evidence>
<dbReference type="InterPro" id="IPR037523">
    <property type="entry name" value="VOC_core"/>
</dbReference>
<keyword evidence="4" id="KW-1185">Reference proteome</keyword>
<evidence type="ECO:0000259" key="2">
    <source>
        <dbReference type="PROSITE" id="PS51819"/>
    </source>
</evidence>
<dbReference type="CDD" id="cd06587">
    <property type="entry name" value="VOC"/>
    <property type="match status" value="1"/>
</dbReference>
<organism evidence="3 4">
    <name type="scientific">Diaporthe vaccinii</name>
    <dbReference type="NCBI Taxonomy" id="105482"/>
    <lineage>
        <taxon>Eukaryota</taxon>
        <taxon>Fungi</taxon>
        <taxon>Dikarya</taxon>
        <taxon>Ascomycota</taxon>
        <taxon>Pezizomycotina</taxon>
        <taxon>Sordariomycetes</taxon>
        <taxon>Sordariomycetidae</taxon>
        <taxon>Diaporthales</taxon>
        <taxon>Diaporthaceae</taxon>
        <taxon>Diaporthe</taxon>
        <taxon>Diaporthe eres species complex</taxon>
    </lineage>
</organism>
<protein>
    <recommendedName>
        <fullName evidence="2">VOC domain-containing protein</fullName>
    </recommendedName>
</protein>
<proteinExistence type="predicted"/>
<evidence type="ECO:0000313" key="3">
    <source>
        <dbReference type="EMBL" id="KAL2291162.1"/>
    </source>
</evidence>
<dbReference type="EMBL" id="JBAWTH010000007">
    <property type="protein sequence ID" value="KAL2291162.1"/>
    <property type="molecule type" value="Genomic_DNA"/>
</dbReference>
<dbReference type="Pfam" id="PF00903">
    <property type="entry name" value="Glyoxalase"/>
    <property type="match status" value="1"/>
</dbReference>
<dbReference type="InterPro" id="IPR004360">
    <property type="entry name" value="Glyas_Fos-R_dOase_dom"/>
</dbReference>
<reference evidence="3 4" key="1">
    <citation type="submission" date="2024-03" db="EMBL/GenBank/DDBJ databases">
        <title>A high-quality draft genome sequence of Diaporthe vaccinii, a causative agent of upright dieback and viscid rot disease in cranberry plants.</title>
        <authorList>
            <person name="Sarrasin M."/>
            <person name="Lang B.F."/>
            <person name="Burger G."/>
        </authorList>
    </citation>
    <scope>NUCLEOTIDE SEQUENCE [LARGE SCALE GENOMIC DNA]</scope>
    <source>
        <strain evidence="3 4">IS7</strain>
    </source>
</reference>
<feature type="region of interest" description="Disordered" evidence="1">
    <location>
        <begin position="153"/>
        <end position="245"/>
    </location>
</feature>
<feature type="region of interest" description="Disordered" evidence="1">
    <location>
        <begin position="58"/>
        <end position="93"/>
    </location>
</feature>
<accession>A0ABR4F8Y9</accession>
<gene>
    <name evidence="3" type="ORF">FJTKL_13823</name>
</gene>
<feature type="compositionally biased region" description="Polar residues" evidence="1">
    <location>
        <begin position="153"/>
        <end position="163"/>
    </location>
</feature>
<evidence type="ECO:0000256" key="1">
    <source>
        <dbReference type="SAM" id="MobiDB-lite"/>
    </source>
</evidence>